<feature type="compositionally biased region" description="Polar residues" evidence="1">
    <location>
        <begin position="22"/>
        <end position="35"/>
    </location>
</feature>
<gene>
    <name evidence="2" type="ORF">AMATHDRAFT_2486</name>
</gene>
<dbReference type="OrthoDB" id="5419162at2759"/>
<organism evidence="2 3">
    <name type="scientific">Amanita thiersii Skay4041</name>
    <dbReference type="NCBI Taxonomy" id="703135"/>
    <lineage>
        <taxon>Eukaryota</taxon>
        <taxon>Fungi</taxon>
        <taxon>Dikarya</taxon>
        <taxon>Basidiomycota</taxon>
        <taxon>Agaricomycotina</taxon>
        <taxon>Agaricomycetes</taxon>
        <taxon>Agaricomycetidae</taxon>
        <taxon>Agaricales</taxon>
        <taxon>Pluteineae</taxon>
        <taxon>Amanitaceae</taxon>
        <taxon>Amanita</taxon>
    </lineage>
</organism>
<feature type="region of interest" description="Disordered" evidence="1">
    <location>
        <begin position="1"/>
        <end position="58"/>
    </location>
</feature>
<protein>
    <recommendedName>
        <fullName evidence="4">Conidiation protein 6</fullName>
    </recommendedName>
</protein>
<feature type="compositionally biased region" description="Acidic residues" evidence="1">
    <location>
        <begin position="101"/>
        <end position="119"/>
    </location>
</feature>
<dbReference type="AlphaFoldDB" id="A0A2A9NUP9"/>
<dbReference type="Pfam" id="PF10346">
    <property type="entry name" value="Con-6"/>
    <property type="match status" value="1"/>
</dbReference>
<dbReference type="PANTHER" id="PTHR36576">
    <property type="entry name" value="UPF0654 PROTEIN C11D3.01C-RELATED"/>
    <property type="match status" value="1"/>
</dbReference>
<dbReference type="EMBL" id="KZ301982">
    <property type="protein sequence ID" value="PFH51997.1"/>
    <property type="molecule type" value="Genomic_DNA"/>
</dbReference>
<dbReference type="PANTHER" id="PTHR36576:SF1">
    <property type="entry name" value="UPF0654 PROTEIN C11D3.01C-RELATED"/>
    <property type="match status" value="1"/>
</dbReference>
<dbReference type="InterPro" id="IPR018824">
    <property type="entry name" value="Conidiation-specific_6"/>
</dbReference>
<dbReference type="GO" id="GO:0005737">
    <property type="term" value="C:cytoplasm"/>
    <property type="evidence" value="ECO:0007669"/>
    <property type="project" value="TreeGrafter"/>
</dbReference>
<dbReference type="Proteomes" id="UP000242287">
    <property type="component" value="Unassembled WGS sequence"/>
</dbReference>
<feature type="compositionally biased region" description="Basic and acidic residues" evidence="1">
    <location>
        <begin position="89"/>
        <end position="100"/>
    </location>
</feature>
<evidence type="ECO:0008006" key="4">
    <source>
        <dbReference type="Google" id="ProtNLM"/>
    </source>
</evidence>
<dbReference type="InterPro" id="IPR052670">
    <property type="entry name" value="UPF0654_domain"/>
</dbReference>
<evidence type="ECO:0000313" key="3">
    <source>
        <dbReference type="Proteomes" id="UP000242287"/>
    </source>
</evidence>
<reference evidence="2 3" key="1">
    <citation type="submission" date="2014-02" db="EMBL/GenBank/DDBJ databases">
        <title>Transposable element dynamics among asymbiotic and ectomycorrhizal Amanita fungi.</title>
        <authorList>
            <consortium name="DOE Joint Genome Institute"/>
            <person name="Hess J."/>
            <person name="Skrede I."/>
            <person name="Wolfe B."/>
            <person name="LaButti K."/>
            <person name="Ohm R.A."/>
            <person name="Grigoriev I.V."/>
            <person name="Pringle A."/>
        </authorList>
    </citation>
    <scope>NUCLEOTIDE SEQUENCE [LARGE SCALE GENOMIC DNA]</scope>
    <source>
        <strain evidence="2 3">SKay4041</strain>
    </source>
</reference>
<evidence type="ECO:0000256" key="1">
    <source>
        <dbReference type="SAM" id="MobiDB-lite"/>
    </source>
</evidence>
<proteinExistence type="predicted"/>
<sequence>MSDTESKNPQRVAGGLKAAMHNPNTSDEAKQSAQERLQEMGADVEYHQNQAAATKTSAKNTGNVLVEIYLLSCFFRFHMIVADKNTSQEAKEHSRQVLEHADDDEAELDDADYNPDQDV</sequence>
<accession>A0A2A9NUP9</accession>
<feature type="region of interest" description="Disordered" evidence="1">
    <location>
        <begin position="86"/>
        <end position="119"/>
    </location>
</feature>
<feature type="compositionally biased region" description="Polar residues" evidence="1">
    <location>
        <begin position="47"/>
        <end position="58"/>
    </location>
</feature>
<name>A0A2A9NUP9_9AGAR</name>
<evidence type="ECO:0000313" key="2">
    <source>
        <dbReference type="EMBL" id="PFH51997.1"/>
    </source>
</evidence>
<keyword evidence="3" id="KW-1185">Reference proteome</keyword>